<feature type="binding site" evidence="7">
    <location>
        <position position="91"/>
    </location>
    <ligand>
        <name>Zn(2+)</name>
        <dbReference type="ChEBI" id="CHEBI:29105"/>
    </ligand>
</feature>
<evidence type="ECO:0000256" key="4">
    <source>
        <dbReference type="ARBA" id="ARBA00022833"/>
    </source>
</evidence>
<dbReference type="OrthoDB" id="10248475at2759"/>
<dbReference type="PANTHER" id="PTHR11002:SF76">
    <property type="entry name" value="CARBONIC ANHYDRASE"/>
    <property type="match status" value="1"/>
</dbReference>
<evidence type="ECO:0000256" key="5">
    <source>
        <dbReference type="ARBA" id="ARBA00023239"/>
    </source>
</evidence>
<comment type="cofactor">
    <cofactor evidence="7">
        <name>Zn(2+)</name>
        <dbReference type="ChEBI" id="CHEBI:29105"/>
    </cofactor>
    <text evidence="7">Binds 1 zinc ion per subunit.</text>
</comment>
<dbReference type="Gene3D" id="3.40.1050.10">
    <property type="entry name" value="Carbonic anhydrase"/>
    <property type="match status" value="1"/>
</dbReference>
<evidence type="ECO:0000256" key="6">
    <source>
        <dbReference type="ARBA" id="ARBA00048348"/>
    </source>
</evidence>
<dbReference type="InterPro" id="IPR036874">
    <property type="entry name" value="Carbonic_anhydrase_sf"/>
</dbReference>
<keyword evidence="9" id="KW-0732">Signal</keyword>
<comment type="function">
    <text evidence="8">Reversible hydration of carbon dioxide.</text>
</comment>
<dbReference type="EMBL" id="JANBPU010000032">
    <property type="protein sequence ID" value="KAJ1919141.1"/>
    <property type="molecule type" value="Genomic_DNA"/>
</dbReference>
<keyword evidence="5 8" id="KW-0456">Lyase</keyword>
<feature type="signal peptide" evidence="9">
    <location>
        <begin position="1"/>
        <end position="23"/>
    </location>
</feature>
<dbReference type="AlphaFoldDB" id="A0A9W8A7M4"/>
<comment type="similarity">
    <text evidence="1 8">Belongs to the beta-class carbonic anhydrase family.</text>
</comment>
<accession>A0A9W8A7M4</accession>
<dbReference type="EC" id="4.2.1.1" evidence="2 8"/>
<protein>
    <recommendedName>
        <fullName evidence="2 8">Carbonic anhydrase</fullName>
        <ecNumber evidence="2 8">4.2.1.1</ecNumber>
    </recommendedName>
    <alternativeName>
        <fullName evidence="8">Carbonate dehydratase</fullName>
    </alternativeName>
</protein>
<organism evidence="10 11">
    <name type="scientific">Mycoemilia scoparia</name>
    <dbReference type="NCBI Taxonomy" id="417184"/>
    <lineage>
        <taxon>Eukaryota</taxon>
        <taxon>Fungi</taxon>
        <taxon>Fungi incertae sedis</taxon>
        <taxon>Zoopagomycota</taxon>
        <taxon>Kickxellomycotina</taxon>
        <taxon>Kickxellomycetes</taxon>
        <taxon>Kickxellales</taxon>
        <taxon>Kickxellaceae</taxon>
        <taxon>Mycoemilia</taxon>
    </lineage>
</organism>
<feature type="chain" id="PRO_5040756463" description="Carbonic anhydrase" evidence="9">
    <location>
        <begin position="24"/>
        <end position="259"/>
    </location>
</feature>
<gene>
    <name evidence="10" type="ORF">H4219_002190</name>
</gene>
<dbReference type="SMART" id="SM00947">
    <property type="entry name" value="Pro_CA"/>
    <property type="match status" value="1"/>
</dbReference>
<keyword evidence="11" id="KW-1185">Reference proteome</keyword>
<evidence type="ECO:0000256" key="9">
    <source>
        <dbReference type="SAM" id="SignalP"/>
    </source>
</evidence>
<feature type="binding site" evidence="7">
    <location>
        <position position="150"/>
    </location>
    <ligand>
        <name>Zn(2+)</name>
        <dbReference type="ChEBI" id="CHEBI:29105"/>
    </ligand>
</feature>
<dbReference type="Pfam" id="PF00484">
    <property type="entry name" value="Pro_CA"/>
    <property type="match status" value="1"/>
</dbReference>
<comment type="caution">
    <text evidence="10">The sequence shown here is derived from an EMBL/GenBank/DDBJ whole genome shotgun (WGS) entry which is preliminary data.</text>
</comment>
<evidence type="ECO:0000256" key="2">
    <source>
        <dbReference type="ARBA" id="ARBA00012925"/>
    </source>
</evidence>
<dbReference type="GO" id="GO:0004089">
    <property type="term" value="F:carbonate dehydratase activity"/>
    <property type="evidence" value="ECO:0007669"/>
    <property type="project" value="UniProtKB-UniRule"/>
</dbReference>
<feature type="binding site" evidence="7">
    <location>
        <position position="93"/>
    </location>
    <ligand>
        <name>Zn(2+)</name>
        <dbReference type="ChEBI" id="CHEBI:29105"/>
    </ligand>
</feature>
<sequence length="259" mass="29420">MKFTALKASKLAVLTALASSALGDVFDTINTYPLATDSVVLGHEFNYASDNNVNRLFQGNKQWVQQVKSQDPNFFQKFARGEDPKIMWIGCSDSREAVESITGTKPGEVFVHRNFGNIFFEDDLNLLSALDYAINHLEVNHIVITAHTHCNAIKYALDRNPVSDLIDNWLRRPQSVYTDFRNSVDRLDKTFGEGVISIFNAHQSLHHLVRTSLIQKAWKRGRKIAVHAWLFDMDTGYLHDTKFSVAGPQDLDPRARWNV</sequence>
<dbReference type="GO" id="GO:0008270">
    <property type="term" value="F:zinc ion binding"/>
    <property type="evidence" value="ECO:0007669"/>
    <property type="project" value="UniProtKB-UniRule"/>
</dbReference>
<proteinExistence type="inferred from homology"/>
<evidence type="ECO:0000256" key="7">
    <source>
        <dbReference type="PIRSR" id="PIRSR601765-1"/>
    </source>
</evidence>
<dbReference type="Proteomes" id="UP001150538">
    <property type="component" value="Unassembled WGS sequence"/>
</dbReference>
<reference evidence="10" key="1">
    <citation type="submission" date="2022-07" db="EMBL/GenBank/DDBJ databases">
        <title>Phylogenomic reconstructions and comparative analyses of Kickxellomycotina fungi.</title>
        <authorList>
            <person name="Reynolds N.K."/>
            <person name="Stajich J.E."/>
            <person name="Barry K."/>
            <person name="Grigoriev I.V."/>
            <person name="Crous P."/>
            <person name="Smith M.E."/>
        </authorList>
    </citation>
    <scope>NUCLEOTIDE SEQUENCE</scope>
    <source>
        <strain evidence="10">NBRC 100468</strain>
    </source>
</reference>
<feature type="binding site" evidence="7">
    <location>
        <position position="147"/>
    </location>
    <ligand>
        <name>Zn(2+)</name>
        <dbReference type="ChEBI" id="CHEBI:29105"/>
    </ligand>
</feature>
<evidence type="ECO:0000313" key="10">
    <source>
        <dbReference type="EMBL" id="KAJ1919141.1"/>
    </source>
</evidence>
<keyword evidence="3 7" id="KW-0479">Metal-binding</keyword>
<dbReference type="PANTHER" id="PTHR11002">
    <property type="entry name" value="CARBONIC ANHYDRASE"/>
    <property type="match status" value="1"/>
</dbReference>
<dbReference type="InterPro" id="IPR001765">
    <property type="entry name" value="Carbonic_anhydrase"/>
</dbReference>
<evidence type="ECO:0000256" key="1">
    <source>
        <dbReference type="ARBA" id="ARBA00006217"/>
    </source>
</evidence>
<name>A0A9W8A7M4_9FUNG</name>
<comment type="catalytic activity">
    <reaction evidence="6 8">
        <text>hydrogencarbonate + H(+) = CO2 + H2O</text>
        <dbReference type="Rhea" id="RHEA:10748"/>
        <dbReference type="ChEBI" id="CHEBI:15377"/>
        <dbReference type="ChEBI" id="CHEBI:15378"/>
        <dbReference type="ChEBI" id="CHEBI:16526"/>
        <dbReference type="ChEBI" id="CHEBI:17544"/>
        <dbReference type="EC" id="4.2.1.1"/>
    </reaction>
</comment>
<evidence type="ECO:0000256" key="3">
    <source>
        <dbReference type="ARBA" id="ARBA00022723"/>
    </source>
</evidence>
<evidence type="ECO:0000313" key="11">
    <source>
        <dbReference type="Proteomes" id="UP001150538"/>
    </source>
</evidence>
<keyword evidence="4 7" id="KW-0862">Zinc</keyword>
<dbReference type="SUPFAM" id="SSF53056">
    <property type="entry name" value="beta-carbonic anhydrase, cab"/>
    <property type="match status" value="1"/>
</dbReference>
<evidence type="ECO:0000256" key="8">
    <source>
        <dbReference type="RuleBase" id="RU003956"/>
    </source>
</evidence>